<sequence length="450" mass="47947">MNNPSQIRMTLTPEEIRTRVAAAGVVGSGGAGFPTHVKLQAQAEIYLVNAAECEPLLQVDQQLAAQSAARLLRGLQYAMCATSATEGIVAIKRKYHAAIEALTPLLTAGIRLHILPDVYPAGDEVITIWLATGRRVPPASLPLSVGVVVNNVQTLLNVAAAVETQTPVTQRTLTINGAVAEPMTLTLPLGTSLREALALAGGATVANPAFINGGPMMGRLLASLDEPITKTTGGLLVLPSDHLLIERRMRSERTVLNQAKTVCEQCGMCTELCPRHLMGHELPPHLIVRSVSYGQLSSLSSVTAALTCSECGVCEAWSCPVEISPMRINQLLKAELRAKGVRYQGELGPVSPMAEYRLLPVKRLVARLGLAPFMHKAPMQETTWQPHRVELTLNQHIGAPATPCVEIGQRITQGECIAQMQNGALGAALHASISGVVSQVGSRSITLVRE</sequence>
<evidence type="ECO:0000256" key="6">
    <source>
        <dbReference type="ARBA" id="ARBA00023004"/>
    </source>
</evidence>
<dbReference type="Proteomes" id="UP000094844">
    <property type="component" value="Unassembled WGS sequence"/>
</dbReference>
<accession>A0A1C6YWD7</accession>
<dbReference type="SUPFAM" id="SSF46548">
    <property type="entry name" value="alpha-helical ferredoxin"/>
    <property type="match status" value="1"/>
</dbReference>
<evidence type="ECO:0000256" key="5">
    <source>
        <dbReference type="ARBA" id="ARBA00022982"/>
    </source>
</evidence>
<dbReference type="GO" id="GO:0016020">
    <property type="term" value="C:membrane"/>
    <property type="evidence" value="ECO:0007669"/>
    <property type="project" value="InterPro"/>
</dbReference>
<dbReference type="RefSeq" id="WP_072307469.1">
    <property type="nucleotide sequence ID" value="NZ_FMIQ01000006.1"/>
</dbReference>
<dbReference type="Pfam" id="PF01512">
    <property type="entry name" value="Complex1_51K"/>
    <property type="match status" value="1"/>
</dbReference>
<dbReference type="InterPro" id="IPR017054">
    <property type="entry name" value="PduS"/>
</dbReference>
<evidence type="ECO:0000256" key="2">
    <source>
        <dbReference type="ARBA" id="ARBA00022485"/>
    </source>
</evidence>
<dbReference type="PROSITE" id="PS00198">
    <property type="entry name" value="4FE4S_FER_1"/>
    <property type="match status" value="1"/>
</dbReference>
<keyword evidence="4" id="KW-0677">Repeat</keyword>
<dbReference type="InterPro" id="IPR019554">
    <property type="entry name" value="Soluble_ligand-bd"/>
</dbReference>
<keyword evidence="7" id="KW-0411">Iron-sulfur</keyword>
<evidence type="ECO:0000313" key="10">
    <source>
        <dbReference type="Proteomes" id="UP000094844"/>
    </source>
</evidence>
<keyword evidence="1" id="KW-0813">Transport</keyword>
<proteinExistence type="predicted"/>
<dbReference type="SUPFAM" id="SSF142984">
    <property type="entry name" value="Nqo1 middle domain-like"/>
    <property type="match status" value="1"/>
</dbReference>
<dbReference type="PANTHER" id="PTHR43034">
    <property type="entry name" value="ION-TRANSLOCATING OXIDOREDUCTASE COMPLEX SUBUNIT C"/>
    <property type="match status" value="1"/>
</dbReference>
<evidence type="ECO:0000256" key="7">
    <source>
        <dbReference type="ARBA" id="ARBA00023014"/>
    </source>
</evidence>
<keyword evidence="5" id="KW-0249">Electron transport</keyword>
<dbReference type="InterPro" id="IPR010208">
    <property type="entry name" value="Ion_transpt_RnfC/RsxC"/>
</dbReference>
<dbReference type="SUPFAM" id="SSF142019">
    <property type="entry name" value="Nqo1 FMN-binding domain-like"/>
    <property type="match status" value="1"/>
</dbReference>
<dbReference type="AlphaFoldDB" id="A0A1C6YWD7"/>
<name>A0A1C6YWD7_HAFAL</name>
<keyword evidence="2" id="KW-0004">4Fe-4S</keyword>
<dbReference type="Gene3D" id="3.40.50.11540">
    <property type="entry name" value="NADH-ubiquinone oxidoreductase 51kDa subunit"/>
    <property type="match status" value="1"/>
</dbReference>
<dbReference type="PANTHER" id="PTHR43034:SF2">
    <property type="entry name" value="ION-TRANSLOCATING OXIDOREDUCTASE COMPLEX SUBUNIT C"/>
    <property type="match status" value="1"/>
</dbReference>
<dbReference type="STRING" id="569.A6V27_18965"/>
<dbReference type="Gene3D" id="1.10.1060.10">
    <property type="entry name" value="Alpha-helical ferredoxin"/>
    <property type="match status" value="1"/>
</dbReference>
<dbReference type="GO" id="GO:0009055">
    <property type="term" value="F:electron transfer activity"/>
    <property type="evidence" value="ECO:0007669"/>
    <property type="project" value="InterPro"/>
</dbReference>
<dbReference type="InterPro" id="IPR026902">
    <property type="entry name" value="RnfC_N"/>
</dbReference>
<dbReference type="InterPro" id="IPR017896">
    <property type="entry name" value="4Fe4S_Fe-S-bd"/>
</dbReference>
<dbReference type="InterPro" id="IPR037225">
    <property type="entry name" value="Nuo51_FMN-bd_sf"/>
</dbReference>
<evidence type="ECO:0000256" key="4">
    <source>
        <dbReference type="ARBA" id="ARBA00022737"/>
    </source>
</evidence>
<dbReference type="Pfam" id="PF13375">
    <property type="entry name" value="RnfC_N"/>
    <property type="match status" value="1"/>
</dbReference>
<dbReference type="GO" id="GO:0046872">
    <property type="term" value="F:metal ion binding"/>
    <property type="evidence" value="ECO:0007669"/>
    <property type="project" value="UniProtKB-KW"/>
</dbReference>
<dbReference type="EMBL" id="FMIQ01000006">
    <property type="protein sequence ID" value="SCM51119.1"/>
    <property type="molecule type" value="Genomic_DNA"/>
</dbReference>
<evidence type="ECO:0000259" key="8">
    <source>
        <dbReference type="PROSITE" id="PS51379"/>
    </source>
</evidence>
<gene>
    <name evidence="9" type="ORF">BN1044_00572</name>
</gene>
<reference evidence="9 10" key="1">
    <citation type="submission" date="2016-09" db="EMBL/GenBank/DDBJ databases">
        <authorList>
            <person name="Capua I."/>
            <person name="De Benedictis P."/>
            <person name="Joannis T."/>
            <person name="Lombin L.H."/>
            <person name="Cattoli G."/>
        </authorList>
    </citation>
    <scope>NUCLEOTIDE SEQUENCE [LARGE SCALE GENOMIC DNA]</scope>
    <source>
        <strain evidence="9 10">GB001</strain>
    </source>
</reference>
<dbReference type="PROSITE" id="PS51379">
    <property type="entry name" value="4FE4S_FER_2"/>
    <property type="match status" value="1"/>
</dbReference>
<keyword evidence="6" id="KW-0408">Iron</keyword>
<evidence type="ECO:0000256" key="3">
    <source>
        <dbReference type="ARBA" id="ARBA00022723"/>
    </source>
</evidence>
<dbReference type="InterPro" id="IPR009051">
    <property type="entry name" value="Helical_ferredxn"/>
</dbReference>
<evidence type="ECO:0000313" key="9">
    <source>
        <dbReference type="EMBL" id="SCM51119.1"/>
    </source>
</evidence>
<dbReference type="Pfam" id="PF13534">
    <property type="entry name" value="Fer4_17"/>
    <property type="match status" value="1"/>
</dbReference>
<dbReference type="InterPro" id="IPR011538">
    <property type="entry name" value="Nuo51_FMN-bd"/>
</dbReference>
<evidence type="ECO:0000256" key="1">
    <source>
        <dbReference type="ARBA" id="ARBA00022448"/>
    </source>
</evidence>
<organism evidence="9 10">
    <name type="scientific">Hafnia alvei</name>
    <dbReference type="NCBI Taxonomy" id="569"/>
    <lineage>
        <taxon>Bacteria</taxon>
        <taxon>Pseudomonadati</taxon>
        <taxon>Pseudomonadota</taxon>
        <taxon>Gammaproteobacteria</taxon>
        <taxon>Enterobacterales</taxon>
        <taxon>Hafniaceae</taxon>
        <taxon>Hafnia</taxon>
    </lineage>
</organism>
<dbReference type="GO" id="GO:0051539">
    <property type="term" value="F:4 iron, 4 sulfur cluster binding"/>
    <property type="evidence" value="ECO:0007669"/>
    <property type="project" value="UniProtKB-KW"/>
</dbReference>
<protein>
    <submittedName>
        <fullName evidence="9">Na+-translocating ferredoxin:NAD+ oxidoreductase RNF, RnfC subunit</fullName>
    </submittedName>
</protein>
<dbReference type="Pfam" id="PF10531">
    <property type="entry name" value="SLBB"/>
    <property type="match status" value="1"/>
</dbReference>
<feature type="domain" description="4Fe-4S ferredoxin-type" evidence="8">
    <location>
        <begin position="252"/>
        <end position="283"/>
    </location>
</feature>
<dbReference type="InterPro" id="IPR017900">
    <property type="entry name" value="4Fe4S_Fe_S_CS"/>
</dbReference>
<dbReference type="Gene3D" id="3.10.20.600">
    <property type="match status" value="1"/>
</dbReference>
<dbReference type="PIRSF" id="PIRSF036408">
    <property type="entry name" value="PduS_prd"/>
    <property type="match status" value="1"/>
</dbReference>
<keyword evidence="3" id="KW-0479">Metal-binding</keyword>